<evidence type="ECO:0000313" key="2">
    <source>
        <dbReference type="Proteomes" id="UP000061569"/>
    </source>
</evidence>
<reference evidence="1 2" key="1">
    <citation type="submission" date="2015-11" db="EMBL/GenBank/DDBJ databases">
        <title>Genome sequences of Lysobacter enzymogenes strain C3 and Lysobacter antibioticus ATCC 29479.</title>
        <authorList>
            <person name="Kobayashi D.Y."/>
        </authorList>
    </citation>
    <scope>NUCLEOTIDE SEQUENCE [LARGE SCALE GENOMIC DNA]</scope>
    <source>
        <strain evidence="1 2">C3</strain>
    </source>
</reference>
<name>A0A0S2DEP3_LYSEN</name>
<dbReference type="KEGG" id="lez:GLE_1621"/>
<protein>
    <submittedName>
        <fullName evidence="1">Lipoprotein</fullName>
    </submittedName>
</protein>
<dbReference type="AlphaFoldDB" id="A0A0S2DEP3"/>
<dbReference type="RefSeq" id="WP_057946927.1">
    <property type="nucleotide sequence ID" value="NZ_CP110813.1"/>
</dbReference>
<keyword evidence="1" id="KW-0449">Lipoprotein</keyword>
<proteinExistence type="predicted"/>
<dbReference type="EMBL" id="CP013140">
    <property type="protein sequence ID" value="ALN56978.1"/>
    <property type="molecule type" value="Genomic_DNA"/>
</dbReference>
<dbReference type="PATRIC" id="fig|69.6.peg.1602"/>
<gene>
    <name evidence="1" type="ORF">GLE_1621</name>
</gene>
<dbReference type="STRING" id="69.GLE_1621"/>
<sequence length="92" mass="9977">MQRNHRHRALRRAAVAALILAGCVFSLSSLALPVPPPNGGGWLIYTYYAKNESGQDVVVGMRYQGGCPGPQPHNSGVTTPRFTYQYVSCGQN</sequence>
<evidence type="ECO:0000313" key="1">
    <source>
        <dbReference type="EMBL" id="ALN56978.1"/>
    </source>
</evidence>
<dbReference type="Proteomes" id="UP000061569">
    <property type="component" value="Chromosome"/>
</dbReference>
<accession>A0A0S2DEP3</accession>
<dbReference type="PROSITE" id="PS51257">
    <property type="entry name" value="PROKAR_LIPOPROTEIN"/>
    <property type="match status" value="1"/>
</dbReference>
<organism evidence="1 2">
    <name type="scientific">Lysobacter enzymogenes</name>
    <dbReference type="NCBI Taxonomy" id="69"/>
    <lineage>
        <taxon>Bacteria</taxon>
        <taxon>Pseudomonadati</taxon>
        <taxon>Pseudomonadota</taxon>
        <taxon>Gammaproteobacteria</taxon>
        <taxon>Lysobacterales</taxon>
        <taxon>Lysobacteraceae</taxon>
        <taxon>Lysobacter</taxon>
    </lineage>
</organism>